<organism evidence="1 2">
    <name type="scientific">Circinella minor</name>
    <dbReference type="NCBI Taxonomy" id="1195481"/>
    <lineage>
        <taxon>Eukaryota</taxon>
        <taxon>Fungi</taxon>
        <taxon>Fungi incertae sedis</taxon>
        <taxon>Mucoromycota</taxon>
        <taxon>Mucoromycotina</taxon>
        <taxon>Mucoromycetes</taxon>
        <taxon>Mucorales</taxon>
        <taxon>Lichtheimiaceae</taxon>
        <taxon>Circinella</taxon>
    </lineage>
</organism>
<accession>A0A8H7VUL4</accession>
<evidence type="ECO:0000313" key="2">
    <source>
        <dbReference type="Proteomes" id="UP000646827"/>
    </source>
</evidence>
<proteinExistence type="predicted"/>
<evidence type="ECO:0000313" key="1">
    <source>
        <dbReference type="EMBL" id="KAG2227679.1"/>
    </source>
</evidence>
<sequence>MRYFGSLILMILKSVSLRHQMHIKKLGTDDEFVQEMPDYGIKRATKFGQLKSFHGYSFFGLDEMHCIGANVTRKRWDMITGNFSSTNVNSTIKLRRGPCSDIGTAIVDSGSTLPSRIFDGAFRVPTLVFEQLVEVSMVAILNKWKLLCLLHLRAWRLHIKNHMDHNLYTVNFHLLRHFPDIIEKLGPSRGYSTRLAERAIG</sequence>
<dbReference type="EMBL" id="JAEPRB010000005">
    <property type="protein sequence ID" value="KAG2227679.1"/>
    <property type="molecule type" value="Genomic_DNA"/>
</dbReference>
<dbReference type="AlphaFoldDB" id="A0A8H7VUL4"/>
<dbReference type="Proteomes" id="UP000646827">
    <property type="component" value="Unassembled WGS sequence"/>
</dbReference>
<protein>
    <submittedName>
        <fullName evidence="1">Uncharacterized protein</fullName>
    </submittedName>
</protein>
<keyword evidence="2" id="KW-1185">Reference proteome</keyword>
<comment type="caution">
    <text evidence="1">The sequence shown here is derived from an EMBL/GenBank/DDBJ whole genome shotgun (WGS) entry which is preliminary data.</text>
</comment>
<gene>
    <name evidence="1" type="ORF">INT45_004721</name>
</gene>
<reference evidence="1 2" key="1">
    <citation type="submission" date="2020-12" db="EMBL/GenBank/DDBJ databases">
        <title>Metabolic potential, ecology and presence of endohyphal bacteria is reflected in genomic diversity of Mucoromycotina.</title>
        <authorList>
            <person name="Muszewska A."/>
            <person name="Okrasinska A."/>
            <person name="Steczkiewicz K."/>
            <person name="Drgas O."/>
            <person name="Orlowska M."/>
            <person name="Perlinska-Lenart U."/>
            <person name="Aleksandrzak-Piekarczyk T."/>
            <person name="Szatraj K."/>
            <person name="Zielenkiewicz U."/>
            <person name="Pilsyk S."/>
            <person name="Malc E."/>
            <person name="Mieczkowski P."/>
            <person name="Kruszewska J.S."/>
            <person name="Biernat P."/>
            <person name="Pawlowska J."/>
        </authorList>
    </citation>
    <scope>NUCLEOTIDE SEQUENCE [LARGE SCALE GENOMIC DNA]</scope>
    <source>
        <strain evidence="1 2">CBS 142.35</strain>
    </source>
</reference>
<name>A0A8H7VUL4_9FUNG</name>
<dbReference type="OrthoDB" id="2289822at2759"/>